<proteinExistence type="predicted"/>
<evidence type="ECO:0000313" key="1">
    <source>
        <dbReference type="EMBL" id="MDQ0175974.1"/>
    </source>
</evidence>
<dbReference type="RefSeq" id="WP_307228742.1">
    <property type="nucleotide sequence ID" value="NZ_JAUSTT010000009.1"/>
</dbReference>
<protein>
    <recommendedName>
        <fullName evidence="3">Phage portal protein</fullName>
    </recommendedName>
</protein>
<evidence type="ECO:0000313" key="2">
    <source>
        <dbReference type="Proteomes" id="UP001223586"/>
    </source>
</evidence>
<dbReference type="InterPro" id="IPR018755">
    <property type="entry name" value="Phage_Mu_Gp48"/>
</dbReference>
<sequence length="223" mass="25838">MADPVMSNLPTYYHDIIDFIEITKAEDIEFANVEEAIERAFNNQFVMTSDEYGVKRHEKILNIVADPTIETLDFRKKRIISRYSTTPPFTIRFLRNRLDYLVGEGRVTADIDWLNLVLTVTASVDNASVFKEIQHTIHSTKPANVVYFQKTSLCDGIVFEEEMYKVPLTRMTRLSTQWRLGKTPFMQLGEKEIIHRAPLKRSTKLSTGWRLGRTAFVEQEAEV</sequence>
<dbReference type="EMBL" id="JAUSTT010000009">
    <property type="protein sequence ID" value="MDQ0175974.1"/>
    <property type="molecule type" value="Genomic_DNA"/>
</dbReference>
<name>A0ABT9WRQ6_9BACI</name>
<reference evidence="1 2" key="1">
    <citation type="submission" date="2023-07" db="EMBL/GenBank/DDBJ databases">
        <title>Genomic Encyclopedia of Type Strains, Phase IV (KMG-IV): sequencing the most valuable type-strain genomes for metagenomic binning, comparative biology and taxonomic classification.</title>
        <authorList>
            <person name="Goeker M."/>
        </authorList>
    </citation>
    <scope>NUCLEOTIDE SEQUENCE [LARGE SCALE GENOMIC DNA]</scope>
    <source>
        <strain evidence="1 2">DSM 23837</strain>
    </source>
</reference>
<keyword evidence="2" id="KW-1185">Reference proteome</keyword>
<dbReference type="Pfam" id="PF10076">
    <property type="entry name" value="Phage_Mu_Gp48"/>
    <property type="match status" value="1"/>
</dbReference>
<accession>A0ABT9WRQ6</accession>
<gene>
    <name evidence="1" type="ORF">J2S08_001810</name>
</gene>
<organism evidence="1 2">
    <name type="scientific">Bacillus chungangensis</name>
    <dbReference type="NCBI Taxonomy" id="587633"/>
    <lineage>
        <taxon>Bacteria</taxon>
        <taxon>Bacillati</taxon>
        <taxon>Bacillota</taxon>
        <taxon>Bacilli</taxon>
        <taxon>Bacillales</taxon>
        <taxon>Bacillaceae</taxon>
        <taxon>Bacillus</taxon>
    </lineage>
</organism>
<dbReference type="Proteomes" id="UP001223586">
    <property type="component" value="Unassembled WGS sequence"/>
</dbReference>
<evidence type="ECO:0008006" key="3">
    <source>
        <dbReference type="Google" id="ProtNLM"/>
    </source>
</evidence>
<comment type="caution">
    <text evidence="1">The sequence shown here is derived from an EMBL/GenBank/DDBJ whole genome shotgun (WGS) entry which is preliminary data.</text>
</comment>